<name>A0A399RAU2_9PROT</name>
<organism evidence="1 2">
    <name type="scientific">Henriciella mobilis</name>
    <dbReference type="NCBI Taxonomy" id="2305467"/>
    <lineage>
        <taxon>Bacteria</taxon>
        <taxon>Pseudomonadati</taxon>
        <taxon>Pseudomonadota</taxon>
        <taxon>Alphaproteobacteria</taxon>
        <taxon>Hyphomonadales</taxon>
        <taxon>Hyphomonadaceae</taxon>
        <taxon>Henriciella</taxon>
    </lineage>
</organism>
<keyword evidence="2" id="KW-1185">Reference proteome</keyword>
<comment type="caution">
    <text evidence="1">The sequence shown here is derived from an EMBL/GenBank/DDBJ whole genome shotgun (WGS) entry which is preliminary data.</text>
</comment>
<evidence type="ECO:0000313" key="1">
    <source>
        <dbReference type="EMBL" id="RIJ28580.1"/>
    </source>
</evidence>
<proteinExistence type="predicted"/>
<protein>
    <submittedName>
        <fullName evidence="1">Uncharacterized protein</fullName>
    </submittedName>
</protein>
<dbReference type="OrthoDB" id="7629808at2"/>
<dbReference type="EMBL" id="QWFX01000013">
    <property type="protein sequence ID" value="RIJ28580.1"/>
    <property type="molecule type" value="Genomic_DNA"/>
</dbReference>
<dbReference type="Proteomes" id="UP000266385">
    <property type="component" value="Unassembled WGS sequence"/>
</dbReference>
<sequence>MNRRTLAIIAGFIGFSALAWIGTRLAYPERTAYAGHCVDRIDGALANRCDVPVVAALCREADGTRRPDDDCAFQTLAPGEAFTATLDTALTGRPYTMACNAPFVPRWKVSNSNSNLFQKGCRKPDKSSGQPA</sequence>
<gene>
    <name evidence="1" type="ORF">D1223_14515</name>
</gene>
<accession>A0A399RAU2</accession>
<evidence type="ECO:0000313" key="2">
    <source>
        <dbReference type="Proteomes" id="UP000266385"/>
    </source>
</evidence>
<dbReference type="RefSeq" id="WP_119377115.1">
    <property type="nucleotide sequence ID" value="NZ_QWFX01000013.1"/>
</dbReference>
<reference evidence="1 2" key="1">
    <citation type="submission" date="2018-08" db="EMBL/GenBank/DDBJ databases">
        <title>Henriciella mobilis sp. nov., isolated from seawater.</title>
        <authorList>
            <person name="Cheng H."/>
            <person name="Wu Y.-H."/>
            <person name="Xu X.-W."/>
            <person name="Guo L.-L."/>
        </authorList>
    </citation>
    <scope>NUCLEOTIDE SEQUENCE [LARGE SCALE GENOMIC DNA]</scope>
    <source>
        <strain evidence="1 2">JN25</strain>
    </source>
</reference>
<dbReference type="AlphaFoldDB" id="A0A399RAU2"/>